<keyword evidence="1" id="KW-0812">Transmembrane</keyword>
<keyword evidence="1" id="KW-1133">Transmembrane helix</keyword>
<dbReference type="AlphaFoldDB" id="A0A2P6QDW0"/>
<name>A0A2P6QDW0_ROSCH</name>
<sequence length="72" mass="8168">MFFTLFESGLSSSLSSLFFLLSSFFFLHSFPSLLVPPSPLIFFSSLFLSYYSSLFFSPLSFFSFLFSSLPSP</sequence>
<protein>
    <submittedName>
        <fullName evidence="2">Uncharacterized protein</fullName>
    </submittedName>
</protein>
<keyword evidence="1" id="KW-0472">Membrane</keyword>
<organism evidence="2 3">
    <name type="scientific">Rosa chinensis</name>
    <name type="common">China rose</name>
    <dbReference type="NCBI Taxonomy" id="74649"/>
    <lineage>
        <taxon>Eukaryota</taxon>
        <taxon>Viridiplantae</taxon>
        <taxon>Streptophyta</taxon>
        <taxon>Embryophyta</taxon>
        <taxon>Tracheophyta</taxon>
        <taxon>Spermatophyta</taxon>
        <taxon>Magnoliopsida</taxon>
        <taxon>eudicotyledons</taxon>
        <taxon>Gunneridae</taxon>
        <taxon>Pentapetalae</taxon>
        <taxon>rosids</taxon>
        <taxon>fabids</taxon>
        <taxon>Rosales</taxon>
        <taxon>Rosaceae</taxon>
        <taxon>Rosoideae</taxon>
        <taxon>Rosoideae incertae sedis</taxon>
        <taxon>Rosa</taxon>
    </lineage>
</organism>
<dbReference type="EMBL" id="PDCK01000043">
    <property type="protein sequence ID" value="PRQ32351.1"/>
    <property type="molecule type" value="Genomic_DNA"/>
</dbReference>
<gene>
    <name evidence="2" type="ORF">RchiOBHm_Chr5g0045411</name>
</gene>
<comment type="caution">
    <text evidence="2">The sequence shown here is derived from an EMBL/GenBank/DDBJ whole genome shotgun (WGS) entry which is preliminary data.</text>
</comment>
<dbReference type="Proteomes" id="UP000238479">
    <property type="component" value="Chromosome 5"/>
</dbReference>
<reference evidence="2 3" key="1">
    <citation type="journal article" date="2018" name="Nat. Genet.">
        <title>The Rosa genome provides new insights in the design of modern roses.</title>
        <authorList>
            <person name="Bendahmane M."/>
        </authorList>
    </citation>
    <scope>NUCLEOTIDE SEQUENCE [LARGE SCALE GENOMIC DNA]</scope>
    <source>
        <strain evidence="3">cv. Old Blush</strain>
    </source>
</reference>
<accession>A0A2P6QDW0</accession>
<keyword evidence="3" id="KW-1185">Reference proteome</keyword>
<feature type="transmembrane region" description="Helical" evidence="1">
    <location>
        <begin position="12"/>
        <end position="34"/>
    </location>
</feature>
<proteinExistence type="predicted"/>
<feature type="transmembrane region" description="Helical" evidence="1">
    <location>
        <begin position="40"/>
        <end position="66"/>
    </location>
</feature>
<dbReference type="Gramene" id="PRQ32351">
    <property type="protein sequence ID" value="PRQ32351"/>
    <property type="gene ID" value="RchiOBHm_Chr5g0045411"/>
</dbReference>
<evidence type="ECO:0000313" key="3">
    <source>
        <dbReference type="Proteomes" id="UP000238479"/>
    </source>
</evidence>
<evidence type="ECO:0000313" key="2">
    <source>
        <dbReference type="EMBL" id="PRQ32351.1"/>
    </source>
</evidence>
<evidence type="ECO:0000256" key="1">
    <source>
        <dbReference type="SAM" id="Phobius"/>
    </source>
</evidence>